<evidence type="ECO:0000313" key="3">
    <source>
        <dbReference type="EMBL" id="KAF4406097.1"/>
    </source>
</evidence>
<comment type="caution">
    <text evidence="3">The sequence shown here is derived from an EMBL/GenBank/DDBJ whole genome shotgun (WGS) entry which is preliminary data.</text>
</comment>
<reference evidence="3 4" key="1">
    <citation type="submission" date="2019-10" db="EMBL/GenBank/DDBJ databases">
        <title>Streptomyces tenebrisbrunneis sp.nov., an endogenous actinomycete isolated from of Lycium ruthenicum.</title>
        <authorList>
            <person name="Ma L."/>
        </authorList>
    </citation>
    <scope>NUCLEOTIDE SEQUENCE [LARGE SCALE GENOMIC DNA]</scope>
    <source>
        <strain evidence="3 4">TRM 66187</strain>
    </source>
</reference>
<proteinExistence type="predicted"/>
<accession>A0ABQ7FC11</accession>
<gene>
    <name evidence="3" type="ORF">GCU69_26705</name>
</gene>
<evidence type="ECO:0000256" key="1">
    <source>
        <dbReference type="SAM" id="MobiDB-lite"/>
    </source>
</evidence>
<sequence>MPSQHLRPGAGPEHERNHPVAVPDEDALRVVSWNIEHNGFGGGDNYRWCVAMEVLATLKPHIVLRQELTGAQEYGRRALWAEAAALGGPGRPPFIAHLAPATRESPNPTGVYTDPALCETAEYHEHVTGMWHPICNPVVRLRGAVSKLSLASVHLCSWDPAQREKEAKRLTILGKPGMATILGGDFNSYPHRIGDEKVLLPDWSQVKDRSHFEQRTVPRGTRRVSDYRPDAILAGEHTGQPPLFTELGHYAATRLGQPGALEPTASVWRTDQGPRQRIDRIYVTPQLAPALTRLEVIATDEVIEASDHAAVMATFSLSRLRRALVPTATAA</sequence>
<keyword evidence="4" id="KW-1185">Reference proteome</keyword>
<dbReference type="InterPro" id="IPR005135">
    <property type="entry name" value="Endo/exonuclease/phosphatase"/>
</dbReference>
<evidence type="ECO:0000313" key="4">
    <source>
        <dbReference type="Proteomes" id="UP000621266"/>
    </source>
</evidence>
<keyword evidence="3" id="KW-0255">Endonuclease</keyword>
<feature type="domain" description="Endonuclease/exonuclease/phosphatase" evidence="2">
    <location>
        <begin position="32"/>
        <end position="308"/>
    </location>
</feature>
<dbReference type="Pfam" id="PF03372">
    <property type="entry name" value="Exo_endo_phos"/>
    <property type="match status" value="1"/>
</dbReference>
<dbReference type="Proteomes" id="UP000621266">
    <property type="component" value="Unassembled WGS sequence"/>
</dbReference>
<feature type="region of interest" description="Disordered" evidence="1">
    <location>
        <begin position="1"/>
        <end position="23"/>
    </location>
</feature>
<keyword evidence="3" id="KW-0378">Hydrolase</keyword>
<organism evidence="3 4">
    <name type="scientific">Streptomyces lycii</name>
    <dbReference type="NCBI Taxonomy" id="2654337"/>
    <lineage>
        <taxon>Bacteria</taxon>
        <taxon>Bacillati</taxon>
        <taxon>Actinomycetota</taxon>
        <taxon>Actinomycetes</taxon>
        <taxon>Kitasatosporales</taxon>
        <taxon>Streptomycetaceae</taxon>
        <taxon>Streptomyces</taxon>
    </lineage>
</organism>
<protein>
    <submittedName>
        <fullName evidence="3">Endonuclease/exonuclease/phosphatase family protein</fullName>
    </submittedName>
</protein>
<dbReference type="SUPFAM" id="SSF56219">
    <property type="entry name" value="DNase I-like"/>
    <property type="match status" value="1"/>
</dbReference>
<keyword evidence="3" id="KW-0540">Nuclease</keyword>
<dbReference type="EMBL" id="WHPN01000388">
    <property type="protein sequence ID" value="KAF4406097.1"/>
    <property type="molecule type" value="Genomic_DNA"/>
</dbReference>
<dbReference type="InterPro" id="IPR036691">
    <property type="entry name" value="Endo/exonu/phosph_ase_sf"/>
</dbReference>
<evidence type="ECO:0000259" key="2">
    <source>
        <dbReference type="Pfam" id="PF03372"/>
    </source>
</evidence>
<dbReference type="GO" id="GO:0004519">
    <property type="term" value="F:endonuclease activity"/>
    <property type="evidence" value="ECO:0007669"/>
    <property type="project" value="UniProtKB-KW"/>
</dbReference>
<name>A0ABQ7FC11_9ACTN</name>
<dbReference type="Gene3D" id="3.60.10.10">
    <property type="entry name" value="Endonuclease/exonuclease/phosphatase"/>
    <property type="match status" value="1"/>
</dbReference>